<dbReference type="Proteomes" id="UP000789739">
    <property type="component" value="Unassembled WGS sequence"/>
</dbReference>
<sequence length="459" mass="53196">MDSHIANLPACHFDDLPNELKTEIILYLENPSKLAKCSHNWYNIVNAPVTKSKWLIQRYGTTHALFHGIRIGNPFINLQVVNCLLAQHAHLSRYFIQRLMTGFERFESPRVVDLPQEVYTRFLQEGNEKFGRENIPDPCDDMEAFYYLTGGPQPISQARQTILDHLDEIKMLIEIYHLVPFPIKPKLPYEFFYETRYDSGRQMQAVSRAIFLCPALIGCWQRIGYEHITDDTNEYVIQGAMLMLYPCPPPDSWVEPTLDQVVQTLVHLRQLGFRLSAVLFVDIILYIEQYIISPIGVTLLSAYTTFCGYAEEDVINNFLEILLSPSRELRTVILLDLIISRIKPPHEKIVELFENYRIVNPIRIYLDNPHQLPMDWTFTKYTPAVYRYLLVKLGVDSIVARYLMKELSSVRVAILLLFSSTKVAETLSNANRWNDALNSFDEYYRMGVAFDPIVPLFGP</sequence>
<name>A0A9N8YR19_9GLOM</name>
<evidence type="ECO:0000313" key="2">
    <source>
        <dbReference type="Proteomes" id="UP000789739"/>
    </source>
</evidence>
<dbReference type="EMBL" id="CAJVPI010000001">
    <property type="protein sequence ID" value="CAG8450615.1"/>
    <property type="molecule type" value="Genomic_DNA"/>
</dbReference>
<reference evidence="1" key="1">
    <citation type="submission" date="2021-06" db="EMBL/GenBank/DDBJ databases">
        <authorList>
            <person name="Kallberg Y."/>
            <person name="Tangrot J."/>
            <person name="Rosling A."/>
        </authorList>
    </citation>
    <scope>NUCLEOTIDE SEQUENCE</scope>
    <source>
        <strain evidence="1">BR232B</strain>
    </source>
</reference>
<gene>
    <name evidence="1" type="ORF">PBRASI_LOCUS8</name>
</gene>
<comment type="caution">
    <text evidence="1">The sequence shown here is derived from an EMBL/GenBank/DDBJ whole genome shotgun (WGS) entry which is preliminary data.</text>
</comment>
<keyword evidence="2" id="KW-1185">Reference proteome</keyword>
<dbReference type="AlphaFoldDB" id="A0A9N8YR19"/>
<organism evidence="1 2">
    <name type="scientific">Paraglomus brasilianum</name>
    <dbReference type="NCBI Taxonomy" id="144538"/>
    <lineage>
        <taxon>Eukaryota</taxon>
        <taxon>Fungi</taxon>
        <taxon>Fungi incertae sedis</taxon>
        <taxon>Mucoromycota</taxon>
        <taxon>Glomeromycotina</taxon>
        <taxon>Glomeromycetes</taxon>
        <taxon>Paraglomerales</taxon>
        <taxon>Paraglomeraceae</taxon>
        <taxon>Paraglomus</taxon>
    </lineage>
</organism>
<dbReference type="OrthoDB" id="270318at2759"/>
<protein>
    <submittedName>
        <fullName evidence="1">5452_t:CDS:1</fullName>
    </submittedName>
</protein>
<evidence type="ECO:0000313" key="1">
    <source>
        <dbReference type="EMBL" id="CAG8450615.1"/>
    </source>
</evidence>
<proteinExistence type="predicted"/>
<accession>A0A9N8YR19</accession>